<dbReference type="EMBL" id="MFQZ01000003">
    <property type="protein sequence ID" value="OGH88318.1"/>
    <property type="molecule type" value="Genomic_DNA"/>
</dbReference>
<name>A0A1F6NWS4_9BACT</name>
<protein>
    <recommendedName>
        <fullName evidence="3">Guanylate kinase</fullName>
        <ecNumber evidence="2">2.7.4.8</ecNumber>
    </recommendedName>
    <alternativeName>
        <fullName evidence="8">GMP kinase</fullName>
    </alternativeName>
</protein>
<accession>A0A1F6NWS4</accession>
<dbReference type="GO" id="GO:0004385">
    <property type="term" value="F:GMP kinase activity"/>
    <property type="evidence" value="ECO:0007669"/>
    <property type="project" value="UniProtKB-EC"/>
</dbReference>
<dbReference type="Pfam" id="PF00625">
    <property type="entry name" value="Guanylate_kin"/>
    <property type="match status" value="1"/>
</dbReference>
<dbReference type="GO" id="GO:0005524">
    <property type="term" value="F:ATP binding"/>
    <property type="evidence" value="ECO:0007669"/>
    <property type="project" value="UniProtKB-KW"/>
</dbReference>
<dbReference type="Gene3D" id="3.30.63.10">
    <property type="entry name" value="Guanylate Kinase phosphate binding domain"/>
    <property type="match status" value="1"/>
</dbReference>
<dbReference type="InterPro" id="IPR017665">
    <property type="entry name" value="Guanylate_kinase"/>
</dbReference>
<evidence type="ECO:0000256" key="4">
    <source>
        <dbReference type="ARBA" id="ARBA00022679"/>
    </source>
</evidence>
<dbReference type="GO" id="GO:0005829">
    <property type="term" value="C:cytosol"/>
    <property type="evidence" value="ECO:0007669"/>
    <property type="project" value="TreeGrafter"/>
</dbReference>
<dbReference type="SUPFAM" id="SSF52540">
    <property type="entry name" value="P-loop containing nucleoside triphosphate hydrolases"/>
    <property type="match status" value="1"/>
</dbReference>
<dbReference type="EC" id="2.7.4.8" evidence="2"/>
<keyword evidence="4" id="KW-0808">Transferase</keyword>
<gene>
    <name evidence="10" type="ORF">A3J93_04655</name>
</gene>
<evidence type="ECO:0000259" key="9">
    <source>
        <dbReference type="PROSITE" id="PS50052"/>
    </source>
</evidence>
<dbReference type="InterPro" id="IPR020590">
    <property type="entry name" value="Guanylate_kinase_CS"/>
</dbReference>
<evidence type="ECO:0000256" key="7">
    <source>
        <dbReference type="ARBA" id="ARBA00022840"/>
    </source>
</evidence>
<sequence length="189" mass="21248">MTGKLVIISSPSGGGKDAIIARLLKIFPNSARLLTTTTRPPRPQDTPGVSYDFVSEEQFKNGIANDEYLEHNYFNGNYYGVNRKRLADALAKNSVVFTNIDVNGRQSAEQAGIKHTSIFLLPDNLENLRARIAKRGGLNERQINERLETAKREIKEADKYNYQIINAEGKMEETVTKVVEILDKNGHLR</sequence>
<evidence type="ECO:0000256" key="8">
    <source>
        <dbReference type="ARBA" id="ARBA00030128"/>
    </source>
</evidence>
<evidence type="ECO:0000256" key="6">
    <source>
        <dbReference type="ARBA" id="ARBA00022777"/>
    </source>
</evidence>
<dbReference type="SMART" id="SM00072">
    <property type="entry name" value="GuKc"/>
    <property type="match status" value="1"/>
</dbReference>
<evidence type="ECO:0000256" key="2">
    <source>
        <dbReference type="ARBA" id="ARBA00012961"/>
    </source>
</evidence>
<dbReference type="Gene3D" id="3.40.50.300">
    <property type="entry name" value="P-loop containing nucleotide triphosphate hydrolases"/>
    <property type="match status" value="1"/>
</dbReference>
<dbReference type="CDD" id="cd00071">
    <property type="entry name" value="GMPK"/>
    <property type="match status" value="1"/>
</dbReference>
<keyword evidence="5" id="KW-0547">Nucleotide-binding</keyword>
<evidence type="ECO:0000313" key="11">
    <source>
        <dbReference type="Proteomes" id="UP000177907"/>
    </source>
</evidence>
<comment type="similarity">
    <text evidence="1">Belongs to the guanylate kinase family.</text>
</comment>
<evidence type="ECO:0000256" key="1">
    <source>
        <dbReference type="ARBA" id="ARBA00005790"/>
    </source>
</evidence>
<dbReference type="PANTHER" id="PTHR23117:SF13">
    <property type="entry name" value="GUANYLATE KINASE"/>
    <property type="match status" value="1"/>
</dbReference>
<dbReference type="STRING" id="1798704.A3J93_04655"/>
<dbReference type="AlphaFoldDB" id="A0A1F6NWS4"/>
<keyword evidence="6 10" id="KW-0418">Kinase</keyword>
<reference evidence="10 11" key="1">
    <citation type="journal article" date="2016" name="Nat. Commun.">
        <title>Thousands of microbial genomes shed light on interconnected biogeochemical processes in an aquifer system.</title>
        <authorList>
            <person name="Anantharaman K."/>
            <person name="Brown C.T."/>
            <person name="Hug L.A."/>
            <person name="Sharon I."/>
            <person name="Castelle C.J."/>
            <person name="Probst A.J."/>
            <person name="Thomas B.C."/>
            <person name="Singh A."/>
            <person name="Wilkins M.J."/>
            <person name="Karaoz U."/>
            <person name="Brodie E.L."/>
            <person name="Williams K.H."/>
            <person name="Hubbard S.S."/>
            <person name="Banfield J.F."/>
        </authorList>
    </citation>
    <scope>NUCLEOTIDE SEQUENCE [LARGE SCALE GENOMIC DNA]</scope>
</reference>
<dbReference type="PANTHER" id="PTHR23117">
    <property type="entry name" value="GUANYLATE KINASE-RELATED"/>
    <property type="match status" value="1"/>
</dbReference>
<dbReference type="Proteomes" id="UP000177907">
    <property type="component" value="Unassembled WGS sequence"/>
</dbReference>
<comment type="caution">
    <text evidence="10">The sequence shown here is derived from an EMBL/GenBank/DDBJ whole genome shotgun (WGS) entry which is preliminary data.</text>
</comment>
<keyword evidence="7" id="KW-0067">ATP-binding</keyword>
<evidence type="ECO:0000256" key="3">
    <source>
        <dbReference type="ARBA" id="ARBA00016296"/>
    </source>
</evidence>
<dbReference type="InterPro" id="IPR008145">
    <property type="entry name" value="GK/Ca_channel_bsu"/>
</dbReference>
<dbReference type="InterPro" id="IPR027417">
    <property type="entry name" value="P-loop_NTPase"/>
</dbReference>
<dbReference type="PROSITE" id="PS00856">
    <property type="entry name" value="GUANYLATE_KINASE_1"/>
    <property type="match status" value="1"/>
</dbReference>
<organism evidence="10 11">
    <name type="scientific">Candidatus Magasanikbacteria bacterium RIFOXYC2_FULL_42_28</name>
    <dbReference type="NCBI Taxonomy" id="1798704"/>
    <lineage>
        <taxon>Bacteria</taxon>
        <taxon>Candidatus Magasanikiibacteriota</taxon>
    </lineage>
</organism>
<dbReference type="NCBIfam" id="TIGR03263">
    <property type="entry name" value="guanyl_kin"/>
    <property type="match status" value="1"/>
</dbReference>
<feature type="domain" description="Guanylate kinase-like" evidence="9">
    <location>
        <begin position="3"/>
        <end position="183"/>
    </location>
</feature>
<proteinExistence type="inferred from homology"/>
<dbReference type="InterPro" id="IPR008144">
    <property type="entry name" value="Guanylate_kin-like_dom"/>
</dbReference>
<evidence type="ECO:0000313" key="10">
    <source>
        <dbReference type="EMBL" id="OGH88318.1"/>
    </source>
</evidence>
<dbReference type="PROSITE" id="PS50052">
    <property type="entry name" value="GUANYLATE_KINASE_2"/>
    <property type="match status" value="1"/>
</dbReference>
<evidence type="ECO:0000256" key="5">
    <source>
        <dbReference type="ARBA" id="ARBA00022741"/>
    </source>
</evidence>